<dbReference type="EMBL" id="CP045997">
    <property type="protein sequence ID" value="QHW01173.1"/>
    <property type="molecule type" value="Genomic_DNA"/>
</dbReference>
<evidence type="ECO:0000256" key="1">
    <source>
        <dbReference type="ARBA" id="ARBA00000373"/>
    </source>
</evidence>
<dbReference type="Proteomes" id="UP000464577">
    <property type="component" value="Chromosome"/>
</dbReference>
<sequence length="182" mass="20548">MAEGKLVYVIGPSGSGKDSLMTYAREQVAGRLPILFAHRYITRPMDAGGENHVCLTQAEFLKRRELGLFAFDWQSHRNFYGIGIEITYWMSTGANVVVNGSRKYLPTASQRFPEMQIILIDVSPDVLRQRLTDRGRETTEEINARIERNQQIPAVHHPNLLILNNDASLAESGARFIDMLTS</sequence>
<evidence type="ECO:0000313" key="8">
    <source>
        <dbReference type="EMBL" id="QHW01173.1"/>
    </source>
</evidence>
<evidence type="ECO:0000313" key="9">
    <source>
        <dbReference type="Proteomes" id="UP000464577"/>
    </source>
</evidence>
<dbReference type="Gene3D" id="3.40.50.300">
    <property type="entry name" value="P-loop containing nucleotide triphosphate hydrolases"/>
    <property type="match status" value="1"/>
</dbReference>
<comment type="function">
    <text evidence="6">Catalyzes the phosphorylation of ribose 1,5-bisphosphate to 5-phospho-D-ribosyl alpha-1-diphosphate (PRPP).</text>
</comment>
<proteinExistence type="inferred from homology"/>
<feature type="domain" description="Guanylate kinase/L-type calcium channel beta subunit" evidence="7">
    <location>
        <begin position="3"/>
        <end position="172"/>
    </location>
</feature>
<gene>
    <name evidence="6 8" type="primary">phnN</name>
    <name evidence="8" type="ORF">GJR95_04120</name>
</gene>
<dbReference type="HAMAP" id="MF_00836">
    <property type="entry name" value="PhnN"/>
    <property type="match status" value="1"/>
</dbReference>
<dbReference type="InterPro" id="IPR027417">
    <property type="entry name" value="P-loop_NTPase"/>
</dbReference>
<evidence type="ECO:0000259" key="7">
    <source>
        <dbReference type="SMART" id="SM00072"/>
    </source>
</evidence>
<keyword evidence="5 6" id="KW-0067">ATP-binding</keyword>
<dbReference type="AlphaFoldDB" id="A0A6P1W9T2"/>
<comment type="similarity">
    <text evidence="6">Belongs to the ribose 1,5-bisphosphokinase family.</text>
</comment>
<dbReference type="InterPro" id="IPR008145">
    <property type="entry name" value="GK/Ca_channel_bsu"/>
</dbReference>
<dbReference type="GO" id="GO:0006015">
    <property type="term" value="P:5-phosphoribose 1-diphosphate biosynthetic process"/>
    <property type="evidence" value="ECO:0007669"/>
    <property type="project" value="UniProtKB-UniRule"/>
</dbReference>
<evidence type="ECO:0000256" key="3">
    <source>
        <dbReference type="ARBA" id="ARBA00022679"/>
    </source>
</evidence>
<dbReference type="EC" id="2.7.4.23" evidence="6"/>
<organism evidence="8 9">
    <name type="scientific">Spirosoma endbachense</name>
    <dbReference type="NCBI Taxonomy" id="2666025"/>
    <lineage>
        <taxon>Bacteria</taxon>
        <taxon>Pseudomonadati</taxon>
        <taxon>Bacteroidota</taxon>
        <taxon>Cytophagia</taxon>
        <taxon>Cytophagales</taxon>
        <taxon>Cytophagaceae</taxon>
        <taxon>Spirosoma</taxon>
    </lineage>
</organism>
<comment type="pathway">
    <text evidence="2 6">Metabolic intermediate biosynthesis; 5-phospho-alpha-D-ribose 1-diphosphate biosynthesis; 5-phospho-alpha-D-ribose 1-diphosphate from D-ribose 5-phosphate (route II): step 3/3.</text>
</comment>
<feature type="binding site" evidence="6">
    <location>
        <begin position="11"/>
        <end position="18"/>
    </location>
    <ligand>
        <name>ATP</name>
        <dbReference type="ChEBI" id="CHEBI:30616"/>
    </ligand>
</feature>
<keyword evidence="9" id="KW-1185">Reference proteome</keyword>
<protein>
    <recommendedName>
        <fullName evidence="6">Ribose 1,5-bisphosphate phosphokinase PhnN</fullName>
        <ecNumber evidence="6">2.7.4.23</ecNumber>
    </recommendedName>
    <alternativeName>
        <fullName evidence="6">Ribose 1,5-bisphosphokinase</fullName>
    </alternativeName>
</protein>
<dbReference type="NCBIfam" id="NF007485">
    <property type="entry name" value="PRK10078.1"/>
    <property type="match status" value="1"/>
</dbReference>
<keyword evidence="3 6" id="KW-0808">Transferase</keyword>
<reference evidence="8 9" key="1">
    <citation type="submission" date="2019-11" db="EMBL/GenBank/DDBJ databases">
        <title>Spirosoma endbachense sp. nov., isolated from a natural salt meadow.</title>
        <authorList>
            <person name="Rojas J."/>
            <person name="Ambika Manirajan B."/>
            <person name="Ratering S."/>
            <person name="Suarez C."/>
            <person name="Geissler-Plaum R."/>
            <person name="Schnell S."/>
        </authorList>
    </citation>
    <scope>NUCLEOTIDE SEQUENCE [LARGE SCALE GENOMIC DNA]</scope>
    <source>
        <strain evidence="8 9">I-24</strain>
    </source>
</reference>
<dbReference type="KEGG" id="senf:GJR95_04120"/>
<dbReference type="SMART" id="SM00072">
    <property type="entry name" value="GuKc"/>
    <property type="match status" value="1"/>
</dbReference>
<name>A0A6P1W9T2_9BACT</name>
<dbReference type="GO" id="GO:0033863">
    <property type="term" value="F:ribose 1,5-bisphosphate phosphokinase activity"/>
    <property type="evidence" value="ECO:0007669"/>
    <property type="project" value="UniProtKB-UniRule"/>
</dbReference>
<accession>A0A6P1W9T2</accession>
<keyword evidence="4 6" id="KW-0547">Nucleotide-binding</keyword>
<dbReference type="NCBIfam" id="TIGR02322">
    <property type="entry name" value="phosphon_PhnN"/>
    <property type="match status" value="1"/>
</dbReference>
<keyword evidence="8" id="KW-0418">Kinase</keyword>
<comment type="catalytic activity">
    <reaction evidence="1 6">
        <text>alpha-D-ribose 1,5-bisphosphate + ATP = 5-phospho-alpha-D-ribose 1-diphosphate + ADP</text>
        <dbReference type="Rhea" id="RHEA:20109"/>
        <dbReference type="ChEBI" id="CHEBI:30616"/>
        <dbReference type="ChEBI" id="CHEBI:58017"/>
        <dbReference type="ChEBI" id="CHEBI:68688"/>
        <dbReference type="ChEBI" id="CHEBI:456216"/>
        <dbReference type="EC" id="2.7.4.23"/>
    </reaction>
</comment>
<dbReference type="UniPathway" id="UPA00087">
    <property type="reaction ID" value="UER00175"/>
</dbReference>
<dbReference type="InterPro" id="IPR012699">
    <property type="entry name" value="PhnN"/>
</dbReference>
<evidence type="ECO:0000256" key="4">
    <source>
        <dbReference type="ARBA" id="ARBA00022741"/>
    </source>
</evidence>
<dbReference type="GO" id="GO:0005524">
    <property type="term" value="F:ATP binding"/>
    <property type="evidence" value="ECO:0007669"/>
    <property type="project" value="UniProtKB-KW"/>
</dbReference>
<dbReference type="SUPFAM" id="SSF52540">
    <property type="entry name" value="P-loop containing nucleoside triphosphate hydrolases"/>
    <property type="match status" value="1"/>
</dbReference>
<dbReference type="GO" id="GO:0019634">
    <property type="term" value="P:organic phosphonate metabolic process"/>
    <property type="evidence" value="ECO:0007669"/>
    <property type="project" value="UniProtKB-UniRule"/>
</dbReference>
<evidence type="ECO:0000256" key="2">
    <source>
        <dbReference type="ARBA" id="ARBA00005069"/>
    </source>
</evidence>
<evidence type="ECO:0000256" key="6">
    <source>
        <dbReference type="HAMAP-Rule" id="MF_00836"/>
    </source>
</evidence>
<evidence type="ECO:0000256" key="5">
    <source>
        <dbReference type="ARBA" id="ARBA00022840"/>
    </source>
</evidence>